<keyword evidence="4 5" id="KW-0472">Membrane</keyword>
<feature type="transmembrane region" description="Helical" evidence="5">
    <location>
        <begin position="62"/>
        <end position="80"/>
    </location>
</feature>
<dbReference type="PANTHER" id="PTHR22911:SF6">
    <property type="entry name" value="SOLUTE CARRIER FAMILY 35 MEMBER G1"/>
    <property type="match status" value="1"/>
</dbReference>
<feature type="transmembrane region" description="Helical" evidence="5">
    <location>
        <begin position="323"/>
        <end position="343"/>
    </location>
</feature>
<keyword evidence="8" id="KW-1185">Reference proteome</keyword>
<gene>
    <name evidence="7" type="ORF">AFUS01_LOCUS44141</name>
</gene>
<keyword evidence="2 5" id="KW-0812">Transmembrane</keyword>
<feature type="transmembrane region" description="Helical" evidence="5">
    <location>
        <begin position="194"/>
        <end position="214"/>
    </location>
</feature>
<evidence type="ECO:0000256" key="4">
    <source>
        <dbReference type="ARBA" id="ARBA00023136"/>
    </source>
</evidence>
<evidence type="ECO:0000256" key="3">
    <source>
        <dbReference type="ARBA" id="ARBA00022989"/>
    </source>
</evidence>
<evidence type="ECO:0000256" key="5">
    <source>
        <dbReference type="SAM" id="Phobius"/>
    </source>
</evidence>
<proteinExistence type="predicted"/>
<comment type="subcellular location">
    <subcellularLocation>
        <location evidence="1">Membrane</location>
        <topology evidence="1">Multi-pass membrane protein</topology>
    </subcellularLocation>
</comment>
<feature type="domain" description="EamA" evidence="6">
    <location>
        <begin position="62"/>
        <end position="214"/>
    </location>
</feature>
<dbReference type="Pfam" id="PF00892">
    <property type="entry name" value="EamA"/>
    <property type="match status" value="1"/>
</dbReference>
<dbReference type="InterPro" id="IPR000620">
    <property type="entry name" value="EamA_dom"/>
</dbReference>
<evidence type="ECO:0000256" key="1">
    <source>
        <dbReference type="ARBA" id="ARBA00004141"/>
    </source>
</evidence>
<dbReference type="OrthoDB" id="306876at2759"/>
<feature type="transmembrane region" description="Helical" evidence="5">
    <location>
        <begin position="265"/>
        <end position="286"/>
    </location>
</feature>
<evidence type="ECO:0000256" key="2">
    <source>
        <dbReference type="ARBA" id="ARBA00022692"/>
    </source>
</evidence>
<evidence type="ECO:0000259" key="6">
    <source>
        <dbReference type="Pfam" id="PF00892"/>
    </source>
</evidence>
<name>A0A8J2LEW3_9HEXA</name>
<dbReference type="AlphaFoldDB" id="A0A8J2LEW3"/>
<dbReference type="GO" id="GO:0016020">
    <property type="term" value="C:membrane"/>
    <property type="evidence" value="ECO:0007669"/>
    <property type="project" value="UniProtKB-SubCell"/>
</dbReference>
<feature type="transmembrane region" description="Helical" evidence="5">
    <location>
        <begin position="292"/>
        <end position="311"/>
    </location>
</feature>
<feature type="transmembrane region" description="Helical" evidence="5">
    <location>
        <begin position="349"/>
        <end position="368"/>
    </location>
</feature>
<protein>
    <recommendedName>
        <fullName evidence="6">EamA domain-containing protein</fullName>
    </recommendedName>
</protein>
<keyword evidence="3 5" id="KW-1133">Transmembrane helix</keyword>
<dbReference type="EMBL" id="CAJVCH010570321">
    <property type="protein sequence ID" value="CAG7834662.1"/>
    <property type="molecule type" value="Genomic_DNA"/>
</dbReference>
<dbReference type="PANTHER" id="PTHR22911">
    <property type="entry name" value="ACYL-MALONYL CONDENSING ENZYME-RELATED"/>
    <property type="match status" value="1"/>
</dbReference>
<evidence type="ECO:0000313" key="7">
    <source>
        <dbReference type="EMBL" id="CAG7834662.1"/>
    </source>
</evidence>
<organism evidence="7 8">
    <name type="scientific">Allacma fusca</name>
    <dbReference type="NCBI Taxonomy" id="39272"/>
    <lineage>
        <taxon>Eukaryota</taxon>
        <taxon>Metazoa</taxon>
        <taxon>Ecdysozoa</taxon>
        <taxon>Arthropoda</taxon>
        <taxon>Hexapoda</taxon>
        <taxon>Collembola</taxon>
        <taxon>Symphypleona</taxon>
        <taxon>Sminthuridae</taxon>
        <taxon>Allacma</taxon>
    </lineage>
</organism>
<accession>A0A8J2LEW3</accession>
<reference evidence="7" key="1">
    <citation type="submission" date="2021-06" db="EMBL/GenBank/DDBJ databases">
        <authorList>
            <person name="Hodson N. C."/>
            <person name="Mongue J. A."/>
            <person name="Jaron S. K."/>
        </authorList>
    </citation>
    <scope>NUCLEOTIDE SEQUENCE</scope>
</reference>
<feature type="transmembrane region" description="Helical" evidence="5">
    <location>
        <begin position="92"/>
        <end position="110"/>
    </location>
</feature>
<comment type="caution">
    <text evidence="7">The sequence shown here is derived from an EMBL/GenBank/DDBJ whole genome shotgun (WGS) entry which is preliminary data.</text>
</comment>
<dbReference type="Proteomes" id="UP000708208">
    <property type="component" value="Unassembled WGS sequence"/>
</dbReference>
<feature type="transmembrane region" description="Helical" evidence="5">
    <location>
        <begin position="234"/>
        <end position="253"/>
    </location>
</feature>
<sequence>MTPNIDIKIVTPEIPPHQENRLNNNSCNCQRGKKEDVKVVVGVTIEKVLVIDERNKWLKYRGFLFTLLSSLCFSITALLVKLLKDYDPINVALWRFQGAFLPAIPLLLFWRYSESWDRRNEKVEKEEEDSKEVFCGWLKFKVAILLLTRSILTCNALLLHFYSLKYLELGDALVISSSTPVFTYFFAHYMLDEPCGIVPIVTSVTTLLGVVVIIRPPHLTGKEDFDFDTLVGAGLALGCTLLATISFVVLRYLRRVHYSVTTFAFGSWGTVENLVLAVAFGVFSLPRGTYDWLLASALASLTFFGQIAIIMALKCEQTGPVSLVRTCDVIFGFLWQIVFWQVVPDMYSLVGASIIVLGVVLTGIRKWLGSLPVNNTTRTKFWFVLK</sequence>
<evidence type="ECO:0000313" key="8">
    <source>
        <dbReference type="Proteomes" id="UP000708208"/>
    </source>
</evidence>